<evidence type="ECO:0000313" key="2">
    <source>
        <dbReference type="EMBL" id="SFL08103.1"/>
    </source>
</evidence>
<feature type="transmembrane region" description="Helical" evidence="1">
    <location>
        <begin position="6"/>
        <end position="29"/>
    </location>
</feature>
<comment type="caution">
    <text evidence="2">The sequence shown here is derived from an EMBL/GenBank/DDBJ whole genome shotgun (WGS) entry which is preliminary data.</text>
</comment>
<keyword evidence="1" id="KW-0812">Transmembrane</keyword>
<dbReference type="EMBL" id="FOSK01000016">
    <property type="protein sequence ID" value="SFL08103.1"/>
    <property type="molecule type" value="Genomic_DNA"/>
</dbReference>
<feature type="transmembrane region" description="Helical" evidence="1">
    <location>
        <begin position="71"/>
        <end position="92"/>
    </location>
</feature>
<accession>A0A1I4ESD1</accession>
<organism evidence="2 3">
    <name type="scientific">Pseudovibrio ascidiaceicola</name>
    <dbReference type="NCBI Taxonomy" id="285279"/>
    <lineage>
        <taxon>Bacteria</taxon>
        <taxon>Pseudomonadati</taxon>
        <taxon>Pseudomonadota</taxon>
        <taxon>Alphaproteobacteria</taxon>
        <taxon>Hyphomicrobiales</taxon>
        <taxon>Stappiaceae</taxon>
        <taxon>Pseudovibrio</taxon>
    </lineage>
</organism>
<keyword evidence="1" id="KW-1133">Transmembrane helix</keyword>
<name>A0A1I4ESD1_9HYPH</name>
<proteinExistence type="predicted"/>
<evidence type="ECO:0000313" key="3">
    <source>
        <dbReference type="Proteomes" id="UP000199598"/>
    </source>
</evidence>
<dbReference type="Proteomes" id="UP000199598">
    <property type="component" value="Unassembled WGS sequence"/>
</dbReference>
<protein>
    <submittedName>
        <fullName evidence="2">Uncharacterized protein</fullName>
    </submittedName>
</protein>
<evidence type="ECO:0000256" key="1">
    <source>
        <dbReference type="SAM" id="Phobius"/>
    </source>
</evidence>
<reference evidence="2 3" key="1">
    <citation type="submission" date="2016-10" db="EMBL/GenBank/DDBJ databases">
        <authorList>
            <person name="Varghese N."/>
            <person name="Submissions S."/>
        </authorList>
    </citation>
    <scope>NUCLEOTIDE SEQUENCE [LARGE SCALE GENOMIC DNA]</scope>
    <source>
        <strain evidence="2 3">DSM 16392</strain>
    </source>
</reference>
<sequence>MTDDISVILLWPGLLNPFAILIAAYMGYYANQRGKIFIAGFAAAALSLFLEGLIKLVGIPMPWNPEVGPLALFPFRFATGLIVSAIAMKIGASRRRAK</sequence>
<dbReference type="RefSeq" id="WP_093523326.1">
    <property type="nucleotide sequence ID" value="NZ_FOSK01000016.1"/>
</dbReference>
<keyword evidence="1" id="KW-0472">Membrane</keyword>
<feature type="transmembrane region" description="Helical" evidence="1">
    <location>
        <begin position="36"/>
        <end position="59"/>
    </location>
</feature>
<keyword evidence="3" id="KW-1185">Reference proteome</keyword>
<gene>
    <name evidence="2" type="ORF">SAMN04488518_11614</name>
</gene>